<dbReference type="Gene3D" id="2.40.50.100">
    <property type="match status" value="1"/>
</dbReference>
<dbReference type="SUPFAM" id="SSF50331">
    <property type="entry name" value="MOP-like"/>
    <property type="match status" value="1"/>
</dbReference>
<feature type="domain" description="ABC transporter" evidence="9">
    <location>
        <begin position="23"/>
        <end position="253"/>
    </location>
</feature>
<dbReference type="SUPFAM" id="SSF52540">
    <property type="entry name" value="P-loop containing nucleoside triphosphate hydrolases"/>
    <property type="match status" value="1"/>
</dbReference>
<keyword evidence="1 8" id="KW-0813">Transport</keyword>
<proteinExistence type="inferred from homology"/>
<dbReference type="FunFam" id="3.40.50.300:FF:000133">
    <property type="entry name" value="Spermidine/putrescine import ATP-binding protein PotA"/>
    <property type="match status" value="1"/>
</dbReference>
<dbReference type="EMBL" id="JAGIYY010000002">
    <property type="protein sequence ID" value="MBP0438561.1"/>
    <property type="molecule type" value="Genomic_DNA"/>
</dbReference>
<dbReference type="InterPro" id="IPR005893">
    <property type="entry name" value="PotA-like"/>
</dbReference>
<evidence type="ECO:0000256" key="7">
    <source>
        <dbReference type="ARBA" id="ARBA00023136"/>
    </source>
</evidence>
<keyword evidence="7 8" id="KW-0472">Membrane</keyword>
<dbReference type="InterPro" id="IPR008995">
    <property type="entry name" value="Mo/tungstate-bd_C_term_dom"/>
</dbReference>
<dbReference type="InterPro" id="IPR003439">
    <property type="entry name" value="ABC_transporter-like_ATP-bd"/>
</dbReference>
<evidence type="ECO:0000313" key="11">
    <source>
        <dbReference type="Proteomes" id="UP000666240"/>
    </source>
</evidence>
<evidence type="ECO:0000256" key="1">
    <source>
        <dbReference type="ARBA" id="ARBA00022448"/>
    </source>
</evidence>
<dbReference type="GO" id="GO:0016887">
    <property type="term" value="F:ATP hydrolysis activity"/>
    <property type="evidence" value="ECO:0007669"/>
    <property type="project" value="InterPro"/>
</dbReference>
<dbReference type="InterPro" id="IPR017871">
    <property type="entry name" value="ABC_transporter-like_CS"/>
</dbReference>
<comment type="caution">
    <text evidence="10">The sequence shown here is derived from an EMBL/GenBank/DDBJ whole genome shotgun (WGS) entry which is preliminary data.</text>
</comment>
<name>A0A8J7RJS8_9HYPH</name>
<comment type="catalytic activity">
    <reaction evidence="8">
        <text>ATP + H2O + polyamine-[polyamine-binding protein]Side 1 = ADP + phosphate + polyamineSide 2 + [polyamine-binding protein]Side 1.</text>
        <dbReference type="EC" id="7.6.2.11"/>
    </reaction>
</comment>
<accession>A0A8J7RJS8</accession>
<dbReference type="PROSITE" id="PS00211">
    <property type="entry name" value="ABC_TRANSPORTER_1"/>
    <property type="match status" value="1"/>
</dbReference>
<dbReference type="PROSITE" id="PS50893">
    <property type="entry name" value="ABC_TRANSPORTER_2"/>
    <property type="match status" value="1"/>
</dbReference>
<keyword evidence="11" id="KW-1185">Reference proteome</keyword>
<dbReference type="RefSeq" id="WP_209335089.1">
    <property type="nucleotide sequence ID" value="NZ_JAGIYY010000002.1"/>
</dbReference>
<keyword evidence="4 8" id="KW-0547">Nucleotide-binding</keyword>
<keyword evidence="6 8" id="KW-1278">Translocase</keyword>
<dbReference type="GO" id="GO:0015417">
    <property type="term" value="F:ABC-type polyamine transporter activity"/>
    <property type="evidence" value="ECO:0007669"/>
    <property type="project" value="UniProtKB-EC"/>
</dbReference>
<evidence type="ECO:0000256" key="5">
    <source>
        <dbReference type="ARBA" id="ARBA00022840"/>
    </source>
</evidence>
<dbReference type="GO" id="GO:0043190">
    <property type="term" value="C:ATP-binding cassette (ABC) transporter complex"/>
    <property type="evidence" value="ECO:0007669"/>
    <property type="project" value="InterPro"/>
</dbReference>
<evidence type="ECO:0000256" key="3">
    <source>
        <dbReference type="ARBA" id="ARBA00022519"/>
    </source>
</evidence>
<comment type="similarity">
    <text evidence="8">Belongs to the ABC transporter superfamily. Spermidine/putrescine importer (TC 3.A.1.11.1) family.</text>
</comment>
<dbReference type="Gene3D" id="3.40.50.300">
    <property type="entry name" value="P-loop containing nucleotide triphosphate hydrolases"/>
    <property type="match status" value="1"/>
</dbReference>
<gene>
    <name evidence="8 10" type="primary">potA</name>
    <name evidence="10" type="ORF">J5Y06_07870</name>
</gene>
<keyword evidence="3" id="KW-0997">Cell inner membrane</keyword>
<dbReference type="InterPro" id="IPR013611">
    <property type="entry name" value="Transp-assoc_OB_typ2"/>
</dbReference>
<keyword evidence="2 8" id="KW-1003">Cell membrane</keyword>
<dbReference type="GO" id="GO:0005524">
    <property type="term" value="F:ATP binding"/>
    <property type="evidence" value="ECO:0007669"/>
    <property type="project" value="UniProtKB-KW"/>
</dbReference>
<reference evidence="10" key="1">
    <citation type="submission" date="2021-03" db="EMBL/GenBank/DDBJ databases">
        <title>Genome sequencing and assembly of Tianweitania sediminis.</title>
        <authorList>
            <person name="Chhetri G."/>
        </authorList>
    </citation>
    <scope>NUCLEOTIDE SEQUENCE</scope>
    <source>
        <strain evidence="10">Z8</strain>
    </source>
</reference>
<evidence type="ECO:0000256" key="6">
    <source>
        <dbReference type="ARBA" id="ARBA00022967"/>
    </source>
</evidence>
<dbReference type="InterPro" id="IPR003593">
    <property type="entry name" value="AAA+_ATPase"/>
</dbReference>
<dbReference type="PANTHER" id="PTHR42781:SF5">
    <property type="entry name" value="PUTRESCINE TRANSPORT ATP-BINDING PROTEIN POTG"/>
    <property type="match status" value="1"/>
</dbReference>
<dbReference type="Proteomes" id="UP000666240">
    <property type="component" value="Unassembled WGS sequence"/>
</dbReference>
<dbReference type="SMART" id="SM00382">
    <property type="entry name" value="AAA"/>
    <property type="match status" value="1"/>
</dbReference>
<dbReference type="Pfam" id="PF08402">
    <property type="entry name" value="TOBE_2"/>
    <property type="match status" value="1"/>
</dbReference>
<evidence type="ECO:0000259" key="9">
    <source>
        <dbReference type="PROSITE" id="PS50893"/>
    </source>
</evidence>
<dbReference type="GO" id="GO:0015847">
    <property type="term" value="P:putrescine transport"/>
    <property type="evidence" value="ECO:0007669"/>
    <property type="project" value="UniProtKB-ARBA"/>
</dbReference>
<dbReference type="PANTHER" id="PTHR42781">
    <property type="entry name" value="SPERMIDINE/PUTRESCINE IMPORT ATP-BINDING PROTEIN POTA"/>
    <property type="match status" value="1"/>
</dbReference>
<evidence type="ECO:0000313" key="10">
    <source>
        <dbReference type="EMBL" id="MBP0438561.1"/>
    </source>
</evidence>
<comment type="subunit">
    <text evidence="8">The complex is composed of two ATP-binding proteins (PotA), two transmembrane proteins (PotB and PotC) and a solute-binding protein (PotD).</text>
</comment>
<dbReference type="EC" id="7.6.2.11" evidence="8"/>
<sequence length="379" mass="42056">MQSLNSIRRGFEPWNDPAARPYIHFDRVTKKFGDFAAVNDLSLTIFEREFFALLGASGCGKSTLLRMLAGFEEPTSGRILLDGQDLRGVPPYRRPVNMMFQSYALFPHMTVEKNIAFGLKQDGMPAADIAARVAEMLRLVKLEEFAKRKPHQLSGGQRQRVALARSVAKRPKVLLLDEPLGALDKKLREETQFELMDLQQDLGLTFLVVTHDQEEAMTMADRIAILDKGEVMQVATPPEIYEAPGSRFVADFVGSVNLFQGQVTRRDAGRAEIAGPGLVIHTANPGDAEQGKTVHYAIRPEKIRLSSFPPENARANAAQGEIYDIAYLGDVTIYNVKLDSGQIVKSTVINSQRSADDPLTWGDRAWIAFQPDSGVVLTR</sequence>
<dbReference type="Pfam" id="PF00005">
    <property type="entry name" value="ABC_tran"/>
    <property type="match status" value="1"/>
</dbReference>
<evidence type="ECO:0000256" key="2">
    <source>
        <dbReference type="ARBA" id="ARBA00022475"/>
    </source>
</evidence>
<organism evidence="10 11">
    <name type="scientific">Tianweitania sediminis</name>
    <dbReference type="NCBI Taxonomy" id="1502156"/>
    <lineage>
        <taxon>Bacteria</taxon>
        <taxon>Pseudomonadati</taxon>
        <taxon>Pseudomonadota</taxon>
        <taxon>Alphaproteobacteria</taxon>
        <taxon>Hyphomicrobiales</taxon>
        <taxon>Phyllobacteriaceae</taxon>
        <taxon>Tianweitania</taxon>
    </lineage>
</organism>
<dbReference type="InterPro" id="IPR050093">
    <property type="entry name" value="ABC_SmlMolc_Importer"/>
</dbReference>
<dbReference type="AlphaFoldDB" id="A0A8J7RJS8"/>
<comment type="function">
    <text evidence="8">Part of the ABC transporter complex PotABCD involved in spermidine/putrescine import. Responsible for energy coupling to the transport system.</text>
</comment>
<evidence type="ECO:0000256" key="4">
    <source>
        <dbReference type="ARBA" id="ARBA00022741"/>
    </source>
</evidence>
<keyword evidence="5 8" id="KW-0067">ATP-binding</keyword>
<protein>
    <recommendedName>
        <fullName evidence="8">Spermidine/putrescine import ATP-binding protein PotA</fullName>
        <ecNumber evidence="8">7.6.2.11</ecNumber>
    </recommendedName>
</protein>
<dbReference type="InterPro" id="IPR027417">
    <property type="entry name" value="P-loop_NTPase"/>
</dbReference>
<evidence type="ECO:0000256" key="8">
    <source>
        <dbReference type="RuleBase" id="RU364083"/>
    </source>
</evidence>
<dbReference type="NCBIfam" id="TIGR01187">
    <property type="entry name" value="potA"/>
    <property type="match status" value="1"/>
</dbReference>